<reference evidence="2 3" key="1">
    <citation type="journal article" date="2016" name="Appl. Environ. Microbiol.">
        <title>Lack of Overt Genome Reduction in the Bryostatin-Producing Bryozoan Symbiont "Candidatus Endobugula sertula".</title>
        <authorList>
            <person name="Miller I.J."/>
            <person name="Vanee N."/>
            <person name="Fong S.S."/>
            <person name="Lim-Fong G.E."/>
            <person name="Kwan J.C."/>
        </authorList>
    </citation>
    <scope>NUCLEOTIDE SEQUENCE [LARGE SCALE GENOMIC DNA]</scope>
    <source>
        <strain evidence="2">AB1-4</strain>
    </source>
</reference>
<dbReference type="Proteomes" id="UP000242502">
    <property type="component" value="Unassembled WGS sequence"/>
</dbReference>
<dbReference type="EMBL" id="MDLC01000041">
    <property type="protein sequence ID" value="ODS23052.1"/>
    <property type="molecule type" value="Genomic_DNA"/>
</dbReference>
<organism evidence="2 3">
    <name type="scientific">Candidatus Endobugula sertula</name>
    <name type="common">Bugula neritina bacterial symbiont</name>
    <dbReference type="NCBI Taxonomy" id="62101"/>
    <lineage>
        <taxon>Bacteria</taxon>
        <taxon>Pseudomonadati</taxon>
        <taxon>Pseudomonadota</taxon>
        <taxon>Gammaproteobacteria</taxon>
        <taxon>Cellvibrionales</taxon>
        <taxon>Cellvibrionaceae</taxon>
        <taxon>Candidatus Endobugula</taxon>
    </lineage>
</organism>
<gene>
    <name evidence="2" type="ORF">AB835_10900</name>
</gene>
<proteinExistence type="predicted"/>
<accession>A0A1D2QNA5</accession>
<feature type="region of interest" description="Disordered" evidence="1">
    <location>
        <begin position="53"/>
        <end position="97"/>
    </location>
</feature>
<evidence type="ECO:0000256" key="1">
    <source>
        <dbReference type="SAM" id="MobiDB-lite"/>
    </source>
</evidence>
<evidence type="ECO:0000313" key="3">
    <source>
        <dbReference type="Proteomes" id="UP000242502"/>
    </source>
</evidence>
<comment type="caution">
    <text evidence="2">The sequence shown here is derived from an EMBL/GenBank/DDBJ whole genome shotgun (WGS) entry which is preliminary data.</text>
</comment>
<protein>
    <submittedName>
        <fullName evidence="2">Uncharacterized protein</fullName>
    </submittedName>
</protein>
<evidence type="ECO:0000313" key="2">
    <source>
        <dbReference type="EMBL" id="ODS23052.1"/>
    </source>
</evidence>
<dbReference type="AlphaFoldDB" id="A0A1D2QNA5"/>
<feature type="compositionally biased region" description="Polar residues" evidence="1">
    <location>
        <begin position="57"/>
        <end position="72"/>
    </location>
</feature>
<dbReference type="STRING" id="62101.AB835_10900"/>
<sequence length="97" mass="11255">MALDIEKYLPYLDEYHWSREEKINMLYHVSRMMEAQADKIFGVHAVQLACAQKENKPSQTRQKSIDSKSNLLSLHHRRAANDHLTDAAPITKGKRHV</sequence>
<name>A0A1D2QNA5_9GAMM</name>